<accession>A0ABP9X4X2</accession>
<evidence type="ECO:0000313" key="2">
    <source>
        <dbReference type="EMBL" id="GAA5530448.1"/>
    </source>
</evidence>
<dbReference type="InterPro" id="IPR036390">
    <property type="entry name" value="WH_DNA-bd_sf"/>
</dbReference>
<dbReference type="InterPro" id="IPR043129">
    <property type="entry name" value="ATPase_NBD"/>
</dbReference>
<organism evidence="2 3">
    <name type="scientific">Herpetosiphon gulosus</name>
    <dbReference type="NCBI Taxonomy" id="1973496"/>
    <lineage>
        <taxon>Bacteria</taxon>
        <taxon>Bacillati</taxon>
        <taxon>Chloroflexota</taxon>
        <taxon>Chloroflexia</taxon>
        <taxon>Herpetosiphonales</taxon>
        <taxon>Herpetosiphonaceae</taxon>
        <taxon>Herpetosiphon</taxon>
    </lineage>
</organism>
<sequence length="414" mass="44008">MNRPSALTADLSLMRELNRALVLQLIRREGRISRADIAKHTKLSRSTVSSIINDLIDASLVTETGIGTSKGGRRPIILEFNYQANYIIGLDVSRNAVSAVITDLNARICSRRQISFNVNDGPTVGMPLIKQLISTMLTESPVGRGRISAIGVGVPGPLDFRNGRTIAPPVMPGWDNVPIREELSQTFRLPVSIDNDANLAAMAEYRWGAGQGAQNMVYLYMSSAGIGAGLIIDSHLFRGSIGSAGEVGHTTLSVENDESFGPINAGSLEALASQITVLRLAREQKLISADDDVHALVRKAESSPEIQAILRRTAHYLGVAIASIINIFNPDRVVIGGVIPETSPLLIETIRATVARRALSIAVNNTSIVPGALGRNVAALGAAALATERLFAPPALERPATLGVHSNEVGSLAS</sequence>
<evidence type="ECO:0000256" key="1">
    <source>
        <dbReference type="ARBA" id="ARBA00006479"/>
    </source>
</evidence>
<dbReference type="Pfam" id="PF00480">
    <property type="entry name" value="ROK"/>
    <property type="match status" value="1"/>
</dbReference>
<dbReference type="Proteomes" id="UP001428290">
    <property type="component" value="Unassembled WGS sequence"/>
</dbReference>
<proteinExistence type="inferred from homology"/>
<dbReference type="SUPFAM" id="SSF53067">
    <property type="entry name" value="Actin-like ATPase domain"/>
    <property type="match status" value="1"/>
</dbReference>
<dbReference type="RefSeq" id="WP_345724041.1">
    <property type="nucleotide sequence ID" value="NZ_BAABRU010000018.1"/>
</dbReference>
<evidence type="ECO:0000313" key="3">
    <source>
        <dbReference type="Proteomes" id="UP001428290"/>
    </source>
</evidence>
<dbReference type="Pfam" id="PF13412">
    <property type="entry name" value="HTH_24"/>
    <property type="match status" value="1"/>
</dbReference>
<keyword evidence="3" id="KW-1185">Reference proteome</keyword>
<dbReference type="EMBL" id="BAABRU010000018">
    <property type="protein sequence ID" value="GAA5530448.1"/>
    <property type="molecule type" value="Genomic_DNA"/>
</dbReference>
<comment type="caution">
    <text evidence="2">The sequence shown here is derived from an EMBL/GenBank/DDBJ whole genome shotgun (WGS) entry which is preliminary data.</text>
</comment>
<dbReference type="InterPro" id="IPR036388">
    <property type="entry name" value="WH-like_DNA-bd_sf"/>
</dbReference>
<dbReference type="PANTHER" id="PTHR18964:SF149">
    <property type="entry name" value="BIFUNCTIONAL UDP-N-ACETYLGLUCOSAMINE 2-EPIMERASE_N-ACETYLMANNOSAMINE KINASE"/>
    <property type="match status" value="1"/>
</dbReference>
<dbReference type="InterPro" id="IPR000600">
    <property type="entry name" value="ROK"/>
</dbReference>
<comment type="similarity">
    <text evidence="1">Belongs to the ROK (NagC/XylR) family.</text>
</comment>
<dbReference type="PANTHER" id="PTHR18964">
    <property type="entry name" value="ROK (REPRESSOR, ORF, KINASE) FAMILY"/>
    <property type="match status" value="1"/>
</dbReference>
<dbReference type="CDD" id="cd00090">
    <property type="entry name" value="HTH_ARSR"/>
    <property type="match status" value="1"/>
</dbReference>
<dbReference type="Gene3D" id="1.10.10.10">
    <property type="entry name" value="Winged helix-like DNA-binding domain superfamily/Winged helix DNA-binding domain"/>
    <property type="match status" value="1"/>
</dbReference>
<dbReference type="InterPro" id="IPR011991">
    <property type="entry name" value="ArsR-like_HTH"/>
</dbReference>
<name>A0ABP9X4X2_9CHLR</name>
<gene>
    <name evidence="2" type="primary">nagC</name>
    <name evidence="2" type="ORF">Hgul01_04267</name>
</gene>
<dbReference type="Gene3D" id="3.30.420.40">
    <property type="match status" value="2"/>
</dbReference>
<protein>
    <submittedName>
        <fullName evidence="2">N-acetylglucosamine repressor</fullName>
    </submittedName>
</protein>
<dbReference type="SUPFAM" id="SSF46785">
    <property type="entry name" value="Winged helix' DNA-binding domain"/>
    <property type="match status" value="1"/>
</dbReference>
<reference evidence="2 3" key="1">
    <citation type="submission" date="2024-02" db="EMBL/GenBank/DDBJ databases">
        <title>Herpetosiphon gulosus NBRC 112829.</title>
        <authorList>
            <person name="Ichikawa N."/>
            <person name="Katano-Makiyama Y."/>
            <person name="Hidaka K."/>
        </authorList>
    </citation>
    <scope>NUCLEOTIDE SEQUENCE [LARGE SCALE GENOMIC DNA]</scope>
    <source>
        <strain evidence="2 3">NBRC 112829</strain>
    </source>
</reference>